<evidence type="ECO:0000313" key="1">
    <source>
        <dbReference type="EMBL" id="XDJ14786.1"/>
    </source>
</evidence>
<proteinExistence type="predicted"/>
<name>A0AB39CCZ4_9VIRU</name>
<sequence length="94" mass="11000">MSHKLGKRKFRQIYGDITRQEGVDQMVDATNQYWSNINNAALGFHYKGEKFRNFKKGTAKWKLGEKLERYLDLALNFPRLPKNQKLVALKIVGE</sequence>
<reference evidence="1" key="1">
    <citation type="submission" date="2024-07" db="EMBL/GenBank/DDBJ databases">
        <authorList>
            <person name="Bringhurst R.M."/>
            <person name="Homer T.E."/>
        </authorList>
    </citation>
    <scope>NUCLEOTIDE SEQUENCE</scope>
</reference>
<organism evidence="1">
    <name type="scientific">Pseudomonas phage RVTF4</name>
    <dbReference type="NCBI Taxonomy" id="3236931"/>
    <lineage>
        <taxon>Viruses</taxon>
    </lineage>
</organism>
<protein>
    <submittedName>
        <fullName evidence="1">Uncharacterized protein</fullName>
    </submittedName>
</protein>
<accession>A0AB39CCZ4</accession>
<dbReference type="EMBL" id="PQ015378">
    <property type="protein sequence ID" value="XDJ14786.1"/>
    <property type="molecule type" value="Genomic_DNA"/>
</dbReference>